<dbReference type="InterPro" id="IPR027417">
    <property type="entry name" value="P-loop_NTPase"/>
</dbReference>
<dbReference type="Gene3D" id="2.40.50.100">
    <property type="match status" value="1"/>
</dbReference>
<evidence type="ECO:0000256" key="3">
    <source>
        <dbReference type="ARBA" id="ARBA00022840"/>
    </source>
</evidence>
<gene>
    <name evidence="5" type="ORF">ACFFRH_42780</name>
</gene>
<evidence type="ECO:0000313" key="5">
    <source>
        <dbReference type="EMBL" id="MFB9682240.1"/>
    </source>
</evidence>
<organism evidence="5 6">
    <name type="scientific">Streptosporangium vulgare</name>
    <dbReference type="NCBI Taxonomy" id="46190"/>
    <lineage>
        <taxon>Bacteria</taxon>
        <taxon>Bacillati</taxon>
        <taxon>Actinomycetota</taxon>
        <taxon>Actinomycetes</taxon>
        <taxon>Streptosporangiales</taxon>
        <taxon>Streptosporangiaceae</taxon>
        <taxon>Streptosporangium</taxon>
    </lineage>
</organism>
<reference evidence="5 6" key="1">
    <citation type="submission" date="2024-09" db="EMBL/GenBank/DDBJ databases">
        <authorList>
            <person name="Sun Q."/>
            <person name="Mori K."/>
        </authorList>
    </citation>
    <scope>NUCLEOTIDE SEQUENCE [LARGE SCALE GENOMIC DNA]</scope>
    <source>
        <strain evidence="5 6">JCM 3028</strain>
    </source>
</reference>
<keyword evidence="2" id="KW-0547">Nucleotide-binding</keyword>
<evidence type="ECO:0000313" key="6">
    <source>
        <dbReference type="Proteomes" id="UP001589610"/>
    </source>
</evidence>
<dbReference type="EMBL" id="JBHMBS010000051">
    <property type="protein sequence ID" value="MFB9682240.1"/>
    <property type="molecule type" value="Genomic_DNA"/>
</dbReference>
<dbReference type="RefSeq" id="WP_386163836.1">
    <property type="nucleotide sequence ID" value="NZ_JBHMBS010000051.1"/>
</dbReference>
<dbReference type="InterPro" id="IPR017871">
    <property type="entry name" value="ABC_transporter-like_CS"/>
</dbReference>
<dbReference type="PROSITE" id="PS00211">
    <property type="entry name" value="ABC_TRANSPORTER_1"/>
    <property type="match status" value="1"/>
</dbReference>
<dbReference type="InterPro" id="IPR008995">
    <property type="entry name" value="Mo/tungstate-bd_C_term_dom"/>
</dbReference>
<dbReference type="SMART" id="SM00382">
    <property type="entry name" value="AAA"/>
    <property type="match status" value="1"/>
</dbReference>
<dbReference type="InterPro" id="IPR003439">
    <property type="entry name" value="ABC_transporter-like_ATP-bd"/>
</dbReference>
<evidence type="ECO:0000259" key="4">
    <source>
        <dbReference type="PROSITE" id="PS50893"/>
    </source>
</evidence>
<keyword evidence="3 5" id="KW-0067">ATP-binding</keyword>
<dbReference type="InterPro" id="IPR047641">
    <property type="entry name" value="ABC_transpr_MalK/UgpC-like"/>
</dbReference>
<evidence type="ECO:0000256" key="1">
    <source>
        <dbReference type="ARBA" id="ARBA00022448"/>
    </source>
</evidence>
<accession>A0ABV5TVS7</accession>
<dbReference type="GO" id="GO:0005524">
    <property type="term" value="F:ATP binding"/>
    <property type="evidence" value="ECO:0007669"/>
    <property type="project" value="UniProtKB-KW"/>
</dbReference>
<dbReference type="PANTHER" id="PTHR43875:SF1">
    <property type="entry name" value="OSMOPROTECTIVE COMPOUNDS UPTAKE ATP-BINDING PROTEIN GGTA"/>
    <property type="match status" value="1"/>
</dbReference>
<dbReference type="Gene3D" id="3.40.50.300">
    <property type="entry name" value="P-loop containing nucleotide triphosphate hydrolases"/>
    <property type="match status" value="1"/>
</dbReference>
<dbReference type="Proteomes" id="UP001589610">
    <property type="component" value="Unassembled WGS sequence"/>
</dbReference>
<feature type="domain" description="ABC transporter" evidence="4">
    <location>
        <begin position="4"/>
        <end position="241"/>
    </location>
</feature>
<keyword evidence="6" id="KW-1185">Reference proteome</keyword>
<dbReference type="SUPFAM" id="SSF50331">
    <property type="entry name" value="MOP-like"/>
    <property type="match status" value="1"/>
</dbReference>
<sequence length="366" mass="39552">MPNITLSGIAKSYGGGDYAVKNLDLTVPDGAFMCLLGPSGCGKTTTLRMIAGLEQPTAGSIAVGDRVLDSVERGLYVPPEKRGMGLVFQNYALWPHLSVRENVEFGLRMRKVPAPERRARAESALRMVHVDAAMDRYPSQLSGGQQQRVALARMLAINPTVLLLDEPLSNLDAQLRLEMRAELKRIHEESGTTIVFVTHDQLEALTMATDVAVMNEGELQQLAPPMEMYARPANRFVAEFVGSPPMAIVEIGPSPTGLAGSLMRFVESHSGQSVVPAAVGVRPEALHLGSPPHSVWSEEATVEAVLPAGSSWTVRLRILDTELYVLSYTPVEATAGQVLTCWTDQMHLFGADGTRIPSWDKTGVGA</sequence>
<dbReference type="InterPro" id="IPR003593">
    <property type="entry name" value="AAA+_ATPase"/>
</dbReference>
<keyword evidence="1" id="KW-0813">Transport</keyword>
<comment type="caution">
    <text evidence="5">The sequence shown here is derived from an EMBL/GenBank/DDBJ whole genome shotgun (WGS) entry which is preliminary data.</text>
</comment>
<dbReference type="SUPFAM" id="SSF52540">
    <property type="entry name" value="P-loop containing nucleoside triphosphate hydrolases"/>
    <property type="match status" value="1"/>
</dbReference>
<dbReference type="PANTHER" id="PTHR43875">
    <property type="entry name" value="MALTODEXTRIN IMPORT ATP-BINDING PROTEIN MSMX"/>
    <property type="match status" value="1"/>
</dbReference>
<dbReference type="PROSITE" id="PS50893">
    <property type="entry name" value="ABC_TRANSPORTER_2"/>
    <property type="match status" value="1"/>
</dbReference>
<protein>
    <submittedName>
        <fullName evidence="5">ABC transporter ATP-binding protein</fullName>
    </submittedName>
</protein>
<name>A0ABV5TVS7_9ACTN</name>
<proteinExistence type="predicted"/>
<evidence type="ECO:0000256" key="2">
    <source>
        <dbReference type="ARBA" id="ARBA00022741"/>
    </source>
</evidence>
<dbReference type="Pfam" id="PF00005">
    <property type="entry name" value="ABC_tran"/>
    <property type="match status" value="1"/>
</dbReference>